<reference evidence="2 3" key="1">
    <citation type="submission" date="2016-08" db="EMBL/GenBank/DDBJ databases">
        <title>Draft genome sequence of allopolyploid Zygosaccharomyces rouxii.</title>
        <authorList>
            <person name="Watanabe J."/>
            <person name="Uehara K."/>
            <person name="Mogi Y."/>
            <person name="Tsukioka Y."/>
        </authorList>
    </citation>
    <scope>NUCLEOTIDE SEQUENCE [LARGE SCALE GENOMIC DNA]</scope>
    <source>
        <strain evidence="2 3">NBRC 110957</strain>
    </source>
</reference>
<feature type="region of interest" description="Disordered" evidence="1">
    <location>
        <begin position="20"/>
        <end position="80"/>
    </location>
</feature>
<accession>A0A1Q3AE12</accession>
<gene>
    <name evidence="2" type="ORF">ZYGR_0AK03670</name>
</gene>
<feature type="compositionally biased region" description="Basic residues" evidence="1">
    <location>
        <begin position="41"/>
        <end position="57"/>
    </location>
</feature>
<dbReference type="EMBL" id="BDGX01000037">
    <property type="protein sequence ID" value="GAV53865.1"/>
    <property type="molecule type" value="Genomic_DNA"/>
</dbReference>
<proteinExistence type="predicted"/>
<organism evidence="2 3">
    <name type="scientific">Zygosaccharomyces rouxii</name>
    <dbReference type="NCBI Taxonomy" id="4956"/>
    <lineage>
        <taxon>Eukaryota</taxon>
        <taxon>Fungi</taxon>
        <taxon>Dikarya</taxon>
        <taxon>Ascomycota</taxon>
        <taxon>Saccharomycotina</taxon>
        <taxon>Saccharomycetes</taxon>
        <taxon>Saccharomycetales</taxon>
        <taxon>Saccharomycetaceae</taxon>
        <taxon>Zygosaccharomyces</taxon>
    </lineage>
</organism>
<evidence type="ECO:0000256" key="1">
    <source>
        <dbReference type="SAM" id="MobiDB-lite"/>
    </source>
</evidence>
<dbReference type="Proteomes" id="UP000187013">
    <property type="component" value="Unassembled WGS sequence"/>
</dbReference>
<comment type="caution">
    <text evidence="2">The sequence shown here is derived from an EMBL/GenBank/DDBJ whole genome shotgun (WGS) entry which is preliminary data.</text>
</comment>
<dbReference type="AlphaFoldDB" id="A0A1Q3AE12"/>
<name>A0A1Q3AE12_ZYGRO</name>
<evidence type="ECO:0000313" key="2">
    <source>
        <dbReference type="EMBL" id="GAV53865.1"/>
    </source>
</evidence>
<evidence type="ECO:0000313" key="3">
    <source>
        <dbReference type="Proteomes" id="UP000187013"/>
    </source>
</evidence>
<sequence length="80" mass="9162">MSESNGKLSSRVMNMKFMRQTFQQPVEPPKPVRDGSQWNQSKKRKVVKIKKPQKKVVKSGVSISQLKGSPNAKREYSNDQ</sequence>
<protein>
    <submittedName>
        <fullName evidence="2">Uncharacterized protein</fullName>
    </submittedName>
</protein>
<dbReference type="OrthoDB" id="4084022at2759"/>